<feature type="compositionally biased region" description="Basic and acidic residues" evidence="1">
    <location>
        <begin position="354"/>
        <end position="367"/>
    </location>
</feature>
<evidence type="ECO:0000256" key="1">
    <source>
        <dbReference type="SAM" id="MobiDB-lite"/>
    </source>
</evidence>
<organism evidence="2 3">
    <name type="scientific">Krasilnikovia cinnamomea</name>
    <dbReference type="NCBI Taxonomy" id="349313"/>
    <lineage>
        <taxon>Bacteria</taxon>
        <taxon>Bacillati</taxon>
        <taxon>Actinomycetota</taxon>
        <taxon>Actinomycetes</taxon>
        <taxon>Micromonosporales</taxon>
        <taxon>Micromonosporaceae</taxon>
        <taxon>Krasilnikovia</taxon>
    </lineage>
</organism>
<feature type="region of interest" description="Disordered" evidence="1">
    <location>
        <begin position="68"/>
        <end position="103"/>
    </location>
</feature>
<reference evidence="2 3" key="1">
    <citation type="submission" date="2019-02" db="EMBL/GenBank/DDBJ databases">
        <title>Sequencing the genomes of 1000 actinobacteria strains.</title>
        <authorList>
            <person name="Klenk H.-P."/>
        </authorList>
    </citation>
    <scope>NUCLEOTIDE SEQUENCE [LARGE SCALE GENOMIC DNA]</scope>
    <source>
        <strain evidence="2 3">DSM 45162</strain>
    </source>
</reference>
<evidence type="ECO:0000313" key="2">
    <source>
        <dbReference type="EMBL" id="RZU48851.1"/>
    </source>
</evidence>
<comment type="caution">
    <text evidence="2">The sequence shown here is derived from an EMBL/GenBank/DDBJ whole genome shotgun (WGS) entry which is preliminary data.</text>
</comment>
<dbReference type="Proteomes" id="UP000292564">
    <property type="component" value="Unassembled WGS sequence"/>
</dbReference>
<dbReference type="EMBL" id="SHKY01000001">
    <property type="protein sequence ID" value="RZU48851.1"/>
    <property type="molecule type" value="Genomic_DNA"/>
</dbReference>
<gene>
    <name evidence="2" type="ORF">EV385_0580</name>
</gene>
<feature type="region of interest" description="Disordered" evidence="1">
    <location>
        <begin position="326"/>
        <end position="367"/>
    </location>
</feature>
<sequence length="367" mass="39373">MVPKGRDQRIGSSDTSSLGTVALARCATELGRTAQGMPVLPPSRQTNTSPGVPAVPAVPAVPRQAVNCGNGGDSPGRGVPIRRVRTAGTGGDHLGTTRRARPRATCVRSRAPERVASGLTCGNAYPNGLGVKGSQVQILSARPHLGSEQRKCRSEPDVYLCCIEPPPENPPLMQATARFISNVVGSHGPWRSRVVIATQFAHARTVCRVGPLRDAWPAANDRGELLAKIVGYIDTAGDRAAAGHRRNRRADPPLRLRLGDHAHHRKPCHGRRRPAHRWLMARSTTVRGSESLAGAMTKFGWVRRLSAGARLGRPRPIVKPDHFKITLGARSSVGPTRRRRSGSPQSGQGPATTRDARRPGERDSVDT</sequence>
<name>A0A4Q7ZF01_9ACTN</name>
<dbReference type="AlphaFoldDB" id="A0A4Q7ZF01"/>
<protein>
    <submittedName>
        <fullName evidence="2">Uncharacterized protein</fullName>
    </submittedName>
</protein>
<proteinExistence type="predicted"/>
<evidence type="ECO:0000313" key="3">
    <source>
        <dbReference type="Proteomes" id="UP000292564"/>
    </source>
</evidence>
<keyword evidence="3" id="KW-1185">Reference proteome</keyword>
<accession>A0A4Q7ZF01</accession>